<accession>A0A1I3T7J3</accession>
<evidence type="ECO:0000313" key="3">
    <source>
        <dbReference type="Proteomes" id="UP000183557"/>
    </source>
</evidence>
<dbReference type="AlphaFoldDB" id="A0A1I3T7J3"/>
<protein>
    <submittedName>
        <fullName evidence="2">Uncharacterized protein</fullName>
    </submittedName>
</protein>
<feature type="region of interest" description="Disordered" evidence="1">
    <location>
        <begin position="69"/>
        <end position="99"/>
    </location>
</feature>
<proteinExistence type="predicted"/>
<dbReference type="RefSeq" id="WP_075035849.1">
    <property type="nucleotide sequence ID" value="NZ_FOSB01000003.1"/>
</dbReference>
<dbReference type="EMBL" id="FOSB01000003">
    <property type="protein sequence ID" value="SFJ66462.1"/>
    <property type="molecule type" value="Genomic_DNA"/>
</dbReference>
<evidence type="ECO:0000313" key="2">
    <source>
        <dbReference type="EMBL" id="SFJ66462.1"/>
    </source>
</evidence>
<keyword evidence="3" id="KW-1185">Reference proteome</keyword>
<dbReference type="OrthoDB" id="2706316at2"/>
<organism evidence="2 3">
    <name type="scientific">Halobacillus dabanensis</name>
    <dbReference type="NCBI Taxonomy" id="240302"/>
    <lineage>
        <taxon>Bacteria</taxon>
        <taxon>Bacillati</taxon>
        <taxon>Bacillota</taxon>
        <taxon>Bacilli</taxon>
        <taxon>Bacillales</taxon>
        <taxon>Bacillaceae</taxon>
        <taxon>Halobacillus</taxon>
    </lineage>
</organism>
<dbReference type="Proteomes" id="UP000183557">
    <property type="component" value="Unassembled WGS sequence"/>
</dbReference>
<sequence length="99" mass="11510">MGYILPINHYQYQDYQVRTTKDERSPFAFEKVFKATLDNKLKQNEPYSQKRLKYQKLNGIHIPRTTHAVSRVSQPPHPEEGDAILSKMTGKGQNFSETV</sequence>
<name>A0A1I3T7J3_HALDA</name>
<gene>
    <name evidence="2" type="ORF">SAMN04487936_103245</name>
</gene>
<reference evidence="3" key="1">
    <citation type="submission" date="2016-10" db="EMBL/GenBank/DDBJ databases">
        <authorList>
            <person name="Varghese N."/>
            <person name="Submissions S."/>
        </authorList>
    </citation>
    <scope>NUCLEOTIDE SEQUENCE [LARGE SCALE GENOMIC DNA]</scope>
    <source>
        <strain evidence="3">CGMCC 1.3704</strain>
    </source>
</reference>
<evidence type="ECO:0000256" key="1">
    <source>
        <dbReference type="SAM" id="MobiDB-lite"/>
    </source>
</evidence>